<sequence length="518" mass="56878">MALETVAWTPDDVSADDAAQWDRMASARGTQADFYSSHAWFRAWLDGRPRAGRNVVVPAVLEAGRPVAVLPMRRERWTWVSTNKGHVPRFRPALAEEIPDPEVLGLLVDQLGRSGAHDLVLEGLPSRDPATPLLLDAFRDAGYATEVHSRRTDNVVPVSTDEEAFARSQRKLATSYRSRAKRVEPYWDLEVHRYGTGAEPLEQGIDLFEAVSALSWKGARGAQARRTRRSWLERADELGWLRLMMLTLDGRPAAGNIYFRLGDVVFGWSTVYDERMAVLSPGYLLHKHVQESIDRERPALMDLMPGDNPFKQAMDVEQPPLLTVEAHRPTVARRATAPVRRWARHTAQPAVHRAQIGLAKKRNELRRRRTEGAPDRRSRVEPGSGPARGTVAEVETTTVLQRYLAVARSLPSAAAVAELWPEDRWLHVQVADGAALVRLAGSGPEATPPGAVATVLDVVPLEAGTALAQVAEAVADHLGGAVQVVVPAATPEIASEEDLPSLPWTPALVDGPAPQQAR</sequence>
<dbReference type="InterPro" id="IPR016181">
    <property type="entry name" value="Acyl_CoA_acyltransferase"/>
</dbReference>
<keyword evidence="4" id="KW-1185">Reference proteome</keyword>
<evidence type="ECO:0000313" key="4">
    <source>
        <dbReference type="Proteomes" id="UP000294894"/>
    </source>
</evidence>
<dbReference type="InterPro" id="IPR038740">
    <property type="entry name" value="BioF2-like_GNAT_dom"/>
</dbReference>
<dbReference type="Pfam" id="PF13480">
    <property type="entry name" value="Acetyltransf_6"/>
    <property type="match status" value="1"/>
</dbReference>
<dbReference type="GO" id="GO:0016740">
    <property type="term" value="F:transferase activity"/>
    <property type="evidence" value="ECO:0007669"/>
    <property type="project" value="UniProtKB-KW"/>
</dbReference>
<evidence type="ECO:0000313" key="3">
    <source>
        <dbReference type="EMBL" id="QBR91166.1"/>
    </source>
</evidence>
<keyword evidence="3" id="KW-0808">Transferase</keyword>
<accession>A0A4P7GH59</accession>
<feature type="compositionally biased region" description="Basic and acidic residues" evidence="1">
    <location>
        <begin position="370"/>
        <end position="380"/>
    </location>
</feature>
<evidence type="ECO:0000259" key="2">
    <source>
        <dbReference type="Pfam" id="PF13480"/>
    </source>
</evidence>
<protein>
    <submittedName>
        <fullName evidence="3">GNAT family N-acetyltransferase</fullName>
    </submittedName>
</protein>
<dbReference type="OrthoDB" id="4816997at2"/>
<gene>
    <name evidence="3" type="ORF">EXE57_01945</name>
</gene>
<proteinExistence type="predicted"/>
<name>A0A4P7GH59_9ACTN</name>
<feature type="region of interest" description="Disordered" evidence="1">
    <location>
        <begin position="358"/>
        <end position="389"/>
    </location>
</feature>
<organism evidence="3 4">
    <name type="scientific">Nocardioides euryhalodurans</name>
    <dbReference type="NCBI Taxonomy" id="2518370"/>
    <lineage>
        <taxon>Bacteria</taxon>
        <taxon>Bacillati</taxon>
        <taxon>Actinomycetota</taxon>
        <taxon>Actinomycetes</taxon>
        <taxon>Propionibacteriales</taxon>
        <taxon>Nocardioidaceae</taxon>
        <taxon>Nocardioides</taxon>
    </lineage>
</organism>
<reference evidence="3 4" key="1">
    <citation type="submission" date="2019-03" db="EMBL/GenBank/DDBJ databases">
        <title>Three New Species of Nocardioides, Nocardioides euryhalodurans sp. nov., Nocardioides seonyuensis sp. nov. and Nocardioides eburneoflavus sp. nov., Iolated from Soil.</title>
        <authorList>
            <person name="Roh S.G."/>
            <person name="Lee C."/>
            <person name="Kim M.-K."/>
            <person name="Kim S.B."/>
        </authorList>
    </citation>
    <scope>NUCLEOTIDE SEQUENCE [LARGE SCALE GENOMIC DNA]</scope>
    <source>
        <strain evidence="3 4">MMS17-SY117</strain>
    </source>
</reference>
<evidence type="ECO:0000256" key="1">
    <source>
        <dbReference type="SAM" id="MobiDB-lite"/>
    </source>
</evidence>
<feature type="region of interest" description="Disordered" evidence="1">
    <location>
        <begin position="495"/>
        <end position="518"/>
    </location>
</feature>
<feature type="domain" description="BioF2-like acetyltransferase" evidence="2">
    <location>
        <begin position="171"/>
        <end position="312"/>
    </location>
</feature>
<dbReference type="KEGG" id="noy:EXE57_01945"/>
<dbReference type="AlphaFoldDB" id="A0A4P7GH59"/>
<feature type="compositionally biased region" description="Basic residues" evidence="1">
    <location>
        <begin position="359"/>
        <end position="369"/>
    </location>
</feature>
<dbReference type="EMBL" id="CP038267">
    <property type="protein sequence ID" value="QBR91166.1"/>
    <property type="molecule type" value="Genomic_DNA"/>
</dbReference>
<dbReference type="Proteomes" id="UP000294894">
    <property type="component" value="Chromosome"/>
</dbReference>
<dbReference type="SUPFAM" id="SSF55729">
    <property type="entry name" value="Acyl-CoA N-acyltransferases (Nat)"/>
    <property type="match status" value="1"/>
</dbReference>
<dbReference type="RefSeq" id="WP_135073500.1">
    <property type="nucleotide sequence ID" value="NZ_CP038267.1"/>
</dbReference>